<dbReference type="InterPro" id="IPR033879">
    <property type="entry name" value="UPP_Pase"/>
</dbReference>
<dbReference type="Gene3D" id="1.20.144.10">
    <property type="entry name" value="Phosphatidic acid phosphatase type 2/haloperoxidase"/>
    <property type="match status" value="1"/>
</dbReference>
<dbReference type="PANTHER" id="PTHR14969">
    <property type="entry name" value="SPHINGOSINE-1-PHOSPHATE PHOSPHOHYDROLASE"/>
    <property type="match status" value="1"/>
</dbReference>
<feature type="transmembrane region" description="Helical" evidence="1">
    <location>
        <begin position="12"/>
        <end position="38"/>
    </location>
</feature>
<dbReference type="GO" id="GO:0050380">
    <property type="term" value="F:undecaprenyl-diphosphatase activity"/>
    <property type="evidence" value="ECO:0007669"/>
    <property type="project" value="InterPro"/>
</dbReference>
<dbReference type="CDD" id="cd03385">
    <property type="entry name" value="PAP2_BcrC_like"/>
    <property type="match status" value="1"/>
</dbReference>
<protein>
    <submittedName>
        <fullName evidence="3">PAP2 family protein</fullName>
    </submittedName>
</protein>
<dbReference type="SMART" id="SM00014">
    <property type="entry name" value="acidPPc"/>
    <property type="match status" value="1"/>
</dbReference>
<accession>I3E184</accession>
<feature type="transmembrane region" description="Helical" evidence="1">
    <location>
        <begin position="96"/>
        <end position="119"/>
    </location>
</feature>
<reference evidence="3 4" key="1">
    <citation type="journal article" date="2012" name="Appl. Environ. Microbiol.">
        <title>Genome Sequence of Thermotolerant Bacillus methanolicus: Features and Regulation Related to Methylotrophy and Production of L-Lysine and L-Glutamate from Methanol.</title>
        <authorList>
            <person name="Heggeset T.M."/>
            <person name="Krog A."/>
            <person name="Balzer S."/>
            <person name="Wentzel A."/>
            <person name="Ellingsen T.E."/>
            <person name="Brautaset T."/>
        </authorList>
    </citation>
    <scope>NUCLEOTIDE SEQUENCE [LARGE SCALE GENOMIC DNA]</scope>
    <source>
        <strain evidence="3 4">PB1</strain>
    </source>
</reference>
<feature type="transmembrane region" description="Helical" evidence="1">
    <location>
        <begin position="139"/>
        <end position="157"/>
    </location>
</feature>
<evidence type="ECO:0000259" key="2">
    <source>
        <dbReference type="SMART" id="SM00014"/>
    </source>
</evidence>
<evidence type="ECO:0000256" key="1">
    <source>
        <dbReference type="SAM" id="Phobius"/>
    </source>
</evidence>
<dbReference type="STRING" id="997296.PB1_07837"/>
<feature type="transmembrane region" description="Helical" evidence="1">
    <location>
        <begin position="50"/>
        <end position="68"/>
    </location>
</feature>
<dbReference type="eggNOG" id="COG0671">
    <property type="taxonomic scope" value="Bacteria"/>
</dbReference>
<dbReference type="Pfam" id="PF01569">
    <property type="entry name" value="PAP2"/>
    <property type="match status" value="1"/>
</dbReference>
<feature type="domain" description="Phosphatidic acid phosphatase type 2/haloperoxidase" evidence="2">
    <location>
        <begin position="46"/>
        <end position="154"/>
    </location>
</feature>
<name>I3E184_BACMT</name>
<sequence length="172" mass="20168">MNYKSKRNDHFYPFDLLMILISNKIRYVFIFVLIFMWFRNNSYKKAAFHAVTSTAASLFINMLIKLFYYRPRPFMKRRVGILIPSKMDSSFPSKHTLLAFAVSASIFLHQRFLGSIMWGLSVLTGFSRIWVGHHYPSDIIGSALIGTLTSIIIDKIARFNHYFDRLKQQKLD</sequence>
<dbReference type="InterPro" id="IPR036938">
    <property type="entry name" value="PAP2/HPO_sf"/>
</dbReference>
<keyword evidence="1" id="KW-0472">Membrane</keyword>
<keyword evidence="1" id="KW-0812">Transmembrane</keyword>
<dbReference type="RefSeq" id="WP_003351690.1">
    <property type="nucleotide sequence ID" value="NZ_AFEU01000002.1"/>
</dbReference>
<keyword evidence="1" id="KW-1133">Transmembrane helix</keyword>
<dbReference type="SUPFAM" id="SSF48317">
    <property type="entry name" value="Acid phosphatase/Vanadium-dependent haloperoxidase"/>
    <property type="match status" value="1"/>
</dbReference>
<dbReference type="AlphaFoldDB" id="I3E184"/>
<gene>
    <name evidence="3" type="ORF">PB1_07837</name>
</gene>
<dbReference type="GO" id="GO:0005886">
    <property type="term" value="C:plasma membrane"/>
    <property type="evidence" value="ECO:0007669"/>
    <property type="project" value="InterPro"/>
</dbReference>
<evidence type="ECO:0000313" key="4">
    <source>
        <dbReference type="Proteomes" id="UP000010523"/>
    </source>
</evidence>
<dbReference type="InterPro" id="IPR000326">
    <property type="entry name" value="PAP2/HPO"/>
</dbReference>
<proteinExistence type="predicted"/>
<dbReference type="Proteomes" id="UP000010523">
    <property type="component" value="Unassembled WGS sequence"/>
</dbReference>
<keyword evidence="4" id="KW-1185">Reference proteome</keyword>
<dbReference type="EMBL" id="AFEU01000002">
    <property type="protein sequence ID" value="EIJ80255.1"/>
    <property type="molecule type" value="Genomic_DNA"/>
</dbReference>
<organism evidence="3 4">
    <name type="scientific">Bacillus methanolicus PB1</name>
    <dbReference type="NCBI Taxonomy" id="997296"/>
    <lineage>
        <taxon>Bacteria</taxon>
        <taxon>Bacillati</taxon>
        <taxon>Bacillota</taxon>
        <taxon>Bacilli</taxon>
        <taxon>Bacillales</taxon>
        <taxon>Bacillaceae</taxon>
        <taxon>Bacillus</taxon>
    </lineage>
</organism>
<dbReference type="OrthoDB" id="9789113at2"/>
<dbReference type="PATRIC" id="fig|997296.3.peg.1665"/>
<dbReference type="PANTHER" id="PTHR14969:SF58">
    <property type="entry name" value="UNDECAPRENYL-DIPHOSPHATASE BCRC"/>
    <property type="match status" value="1"/>
</dbReference>
<evidence type="ECO:0000313" key="3">
    <source>
        <dbReference type="EMBL" id="EIJ80255.1"/>
    </source>
</evidence>
<comment type="caution">
    <text evidence="3">The sequence shown here is derived from an EMBL/GenBank/DDBJ whole genome shotgun (WGS) entry which is preliminary data.</text>
</comment>